<sequence>MANIRAWLLKKGKRRYNMIKNYEYYLPLIKKACEEVLGKCEVYVFGSVVEGKFTAGSDVDILIKVEKIPKNVKERASIIVEIEEKAGLPYDHPFELHLVDEEGFKWYVETLRVKFRKV</sequence>
<dbReference type="EMBL" id="CP002372">
    <property type="protein sequence ID" value="ADT84240.1"/>
    <property type="molecule type" value="Genomic_DNA"/>
</dbReference>
<dbReference type="Pfam" id="PF01909">
    <property type="entry name" value="NTP_transf_2"/>
    <property type="match status" value="1"/>
</dbReference>
<dbReference type="Proteomes" id="UP000007478">
    <property type="component" value="Chromosome"/>
</dbReference>
<dbReference type="eggNOG" id="arCOG01205">
    <property type="taxonomic scope" value="Archaea"/>
</dbReference>
<dbReference type="PATRIC" id="fig|391623.17.peg.1267"/>
<dbReference type="InterPro" id="IPR002934">
    <property type="entry name" value="Polymerase_NTP_transf_dom"/>
</dbReference>
<organism evidence="2 3">
    <name type="scientific">Thermococcus barophilus (strain DSM 11836 / MP)</name>
    <dbReference type="NCBI Taxonomy" id="391623"/>
    <lineage>
        <taxon>Archaea</taxon>
        <taxon>Methanobacteriati</taxon>
        <taxon>Methanobacteriota</taxon>
        <taxon>Thermococci</taxon>
        <taxon>Thermococcales</taxon>
        <taxon>Thermococcaceae</taxon>
        <taxon>Thermococcus</taxon>
    </lineage>
</organism>
<dbReference type="CDD" id="cd05403">
    <property type="entry name" value="NT_KNTase_like"/>
    <property type="match status" value="1"/>
</dbReference>
<name>F0LH32_THEBM</name>
<evidence type="ECO:0000313" key="2">
    <source>
        <dbReference type="EMBL" id="ADT84240.1"/>
    </source>
</evidence>
<dbReference type="PANTHER" id="PTHR37030:SF1">
    <property type="entry name" value="NUCLEOTIDYLTRANSFERASE"/>
    <property type="match status" value="1"/>
</dbReference>
<dbReference type="Gene3D" id="3.30.460.10">
    <property type="entry name" value="Beta Polymerase, domain 2"/>
    <property type="match status" value="1"/>
</dbReference>
<proteinExistence type="predicted"/>
<dbReference type="InterPro" id="IPR043519">
    <property type="entry name" value="NT_sf"/>
</dbReference>
<dbReference type="KEGG" id="tba:TERMP_01264"/>
<protein>
    <recommendedName>
        <fullName evidence="1">Polymerase nucleotidyl transferase domain-containing protein</fullName>
    </recommendedName>
</protein>
<dbReference type="GO" id="GO:0016779">
    <property type="term" value="F:nucleotidyltransferase activity"/>
    <property type="evidence" value="ECO:0007669"/>
    <property type="project" value="InterPro"/>
</dbReference>
<dbReference type="OrthoDB" id="40412at2157"/>
<reference evidence="2 3" key="1">
    <citation type="journal article" date="2011" name="J. Bacteriol.">
        <title>Complete genome sequence of the hyperthermophilic, piezophilic, heterotrophic, and carboxydotrophic archaeon Thermococcus barophilus MP.</title>
        <authorList>
            <person name="Vannier P."/>
            <person name="Marteinsson V.T."/>
            <person name="Fridjonsson O.H."/>
            <person name="Oger P."/>
            <person name="Jebbar M."/>
        </authorList>
    </citation>
    <scope>NUCLEOTIDE SEQUENCE [LARGE SCALE GENOMIC DNA]</scope>
    <source>
        <strain evidence="3">DSM 11836 / MP</strain>
    </source>
</reference>
<dbReference type="HOGENOM" id="CLU_159724_1_0_2"/>
<keyword evidence="3" id="KW-1185">Reference proteome</keyword>
<gene>
    <name evidence="2" type="ordered locus">TERMP_01264</name>
</gene>
<dbReference type="AlphaFoldDB" id="F0LH32"/>
<dbReference type="SUPFAM" id="SSF81301">
    <property type="entry name" value="Nucleotidyltransferase"/>
    <property type="match status" value="1"/>
</dbReference>
<accession>F0LH32</accession>
<dbReference type="PANTHER" id="PTHR37030">
    <property type="entry name" value="NUCLEOTIDYLTRANSFERASE"/>
    <property type="match status" value="1"/>
</dbReference>
<evidence type="ECO:0000259" key="1">
    <source>
        <dbReference type="Pfam" id="PF01909"/>
    </source>
</evidence>
<feature type="domain" description="Polymerase nucleotidyl transferase" evidence="1">
    <location>
        <begin position="29"/>
        <end position="91"/>
    </location>
</feature>
<evidence type="ECO:0000313" key="3">
    <source>
        <dbReference type="Proteomes" id="UP000007478"/>
    </source>
</evidence>